<gene>
    <name evidence="1" type="ORF">EJP82_02305</name>
</gene>
<dbReference type="RefSeq" id="WP_127190414.1">
    <property type="nucleotide sequence ID" value="NZ_RZNY01000002.1"/>
</dbReference>
<evidence type="ECO:0000313" key="1">
    <source>
        <dbReference type="EMBL" id="RUT47995.1"/>
    </source>
</evidence>
<keyword evidence="2" id="KW-1185">Reference proteome</keyword>
<dbReference type="AlphaFoldDB" id="A0A3S1DYI1"/>
<dbReference type="OrthoDB" id="2641393at2"/>
<reference evidence="1 2" key="1">
    <citation type="submission" date="2018-12" db="EMBL/GenBank/DDBJ databases">
        <authorList>
            <person name="Sun L."/>
            <person name="Chen Z."/>
        </authorList>
    </citation>
    <scope>NUCLEOTIDE SEQUENCE [LARGE SCALE GENOMIC DNA]</scope>
    <source>
        <strain evidence="1 2">DSM 15890</strain>
    </source>
</reference>
<sequence length="94" mass="11211">MGTEESISEMLNELISKVELILPDKTKHSFGSLEYFLPQIIKARDEKLYLKDNWFINSPRWLGEYGNTKDEEEIFDDIVKIELFMRSKRHQTNE</sequence>
<proteinExistence type="predicted"/>
<comment type="caution">
    <text evidence="1">The sequence shown here is derived from an EMBL/GenBank/DDBJ whole genome shotgun (WGS) entry which is preliminary data.</text>
</comment>
<dbReference type="Proteomes" id="UP000279446">
    <property type="component" value="Unassembled WGS sequence"/>
</dbReference>
<evidence type="ECO:0000313" key="2">
    <source>
        <dbReference type="Proteomes" id="UP000279446"/>
    </source>
</evidence>
<organism evidence="1 2">
    <name type="scientific">Paenibacillus anaericanus</name>
    <dbReference type="NCBI Taxonomy" id="170367"/>
    <lineage>
        <taxon>Bacteria</taxon>
        <taxon>Bacillati</taxon>
        <taxon>Bacillota</taxon>
        <taxon>Bacilli</taxon>
        <taxon>Bacillales</taxon>
        <taxon>Paenibacillaceae</taxon>
        <taxon>Paenibacillus</taxon>
    </lineage>
</organism>
<protein>
    <submittedName>
        <fullName evidence="1">Uncharacterized protein</fullName>
    </submittedName>
</protein>
<accession>A0A3S1DYI1</accession>
<name>A0A3S1DYI1_9BACL</name>
<dbReference type="EMBL" id="RZNY01000002">
    <property type="protein sequence ID" value="RUT47995.1"/>
    <property type="molecule type" value="Genomic_DNA"/>
</dbReference>